<reference evidence="2" key="1">
    <citation type="journal article" date="2020" name="Cell">
        <title>Large-Scale Comparative Analyses of Tick Genomes Elucidate Their Genetic Diversity and Vector Capacities.</title>
        <authorList>
            <consortium name="Tick Genome and Microbiome Consortium (TIGMIC)"/>
            <person name="Jia N."/>
            <person name="Wang J."/>
            <person name="Shi W."/>
            <person name="Du L."/>
            <person name="Sun Y."/>
            <person name="Zhan W."/>
            <person name="Jiang J.F."/>
            <person name="Wang Q."/>
            <person name="Zhang B."/>
            <person name="Ji P."/>
            <person name="Bell-Sakyi L."/>
            <person name="Cui X.M."/>
            <person name="Yuan T.T."/>
            <person name="Jiang B.G."/>
            <person name="Yang W.F."/>
            <person name="Lam T.T."/>
            <person name="Chang Q.C."/>
            <person name="Ding S.J."/>
            <person name="Wang X.J."/>
            <person name="Zhu J.G."/>
            <person name="Ruan X.D."/>
            <person name="Zhao L."/>
            <person name="Wei J.T."/>
            <person name="Ye R.Z."/>
            <person name="Que T.C."/>
            <person name="Du C.H."/>
            <person name="Zhou Y.H."/>
            <person name="Cheng J.X."/>
            <person name="Dai P.F."/>
            <person name="Guo W.B."/>
            <person name="Han X.H."/>
            <person name="Huang E.J."/>
            <person name="Li L.F."/>
            <person name="Wei W."/>
            <person name="Gao Y.C."/>
            <person name="Liu J.Z."/>
            <person name="Shao H.Z."/>
            <person name="Wang X."/>
            <person name="Wang C.C."/>
            <person name="Yang T.C."/>
            <person name="Huo Q.B."/>
            <person name="Li W."/>
            <person name="Chen H.Y."/>
            <person name="Chen S.E."/>
            <person name="Zhou L.G."/>
            <person name="Ni X.B."/>
            <person name="Tian J.H."/>
            <person name="Sheng Y."/>
            <person name="Liu T."/>
            <person name="Pan Y.S."/>
            <person name="Xia L.Y."/>
            <person name="Li J."/>
            <person name="Zhao F."/>
            <person name="Cao W.C."/>
        </authorList>
    </citation>
    <scope>NUCLEOTIDE SEQUENCE</scope>
    <source>
        <strain evidence="2">Rmic-2018</strain>
    </source>
</reference>
<evidence type="ECO:0000259" key="1">
    <source>
        <dbReference type="Pfam" id="PF21789"/>
    </source>
</evidence>
<evidence type="ECO:0000313" key="3">
    <source>
        <dbReference type="Proteomes" id="UP000821866"/>
    </source>
</evidence>
<dbReference type="EMBL" id="JABSTU010005128">
    <property type="protein sequence ID" value="KAH7948649.1"/>
    <property type="molecule type" value="Genomic_DNA"/>
</dbReference>
<dbReference type="Pfam" id="PF21789">
    <property type="entry name" value="TNP-like_RNaseH_C"/>
    <property type="match status" value="1"/>
</dbReference>
<gene>
    <name evidence="2" type="ORF">HPB51_028415</name>
</gene>
<evidence type="ECO:0000313" key="2">
    <source>
        <dbReference type="EMBL" id="KAH7948649.1"/>
    </source>
</evidence>
<dbReference type="Proteomes" id="UP000821866">
    <property type="component" value="Unassembled WGS sequence"/>
</dbReference>
<feature type="domain" description="Transposable element P transposase-like RNase H C-terminal" evidence="1">
    <location>
        <begin position="153"/>
        <end position="186"/>
    </location>
</feature>
<accession>A0A9J6CXB4</accession>
<reference evidence="2" key="2">
    <citation type="submission" date="2021-09" db="EMBL/GenBank/DDBJ databases">
        <authorList>
            <person name="Jia N."/>
            <person name="Wang J."/>
            <person name="Shi W."/>
            <person name="Du L."/>
            <person name="Sun Y."/>
            <person name="Zhan W."/>
            <person name="Jiang J."/>
            <person name="Wang Q."/>
            <person name="Zhang B."/>
            <person name="Ji P."/>
            <person name="Sakyi L.B."/>
            <person name="Cui X."/>
            <person name="Yuan T."/>
            <person name="Jiang B."/>
            <person name="Yang W."/>
            <person name="Lam T.T.-Y."/>
            <person name="Chang Q."/>
            <person name="Ding S."/>
            <person name="Wang X."/>
            <person name="Zhu J."/>
            <person name="Ruan X."/>
            <person name="Zhao L."/>
            <person name="Wei J."/>
            <person name="Que T."/>
            <person name="Du C."/>
            <person name="Cheng J."/>
            <person name="Dai P."/>
            <person name="Han X."/>
            <person name="Huang E."/>
            <person name="Gao Y."/>
            <person name="Liu J."/>
            <person name="Shao H."/>
            <person name="Ye R."/>
            <person name="Li L."/>
            <person name="Wei W."/>
            <person name="Wang X."/>
            <person name="Wang C."/>
            <person name="Huo Q."/>
            <person name="Li W."/>
            <person name="Guo W."/>
            <person name="Chen H."/>
            <person name="Chen S."/>
            <person name="Zhou L."/>
            <person name="Zhou L."/>
            <person name="Ni X."/>
            <person name="Tian J."/>
            <person name="Zhou Y."/>
            <person name="Sheng Y."/>
            <person name="Liu T."/>
            <person name="Pan Y."/>
            <person name="Xia L."/>
            <person name="Li J."/>
            <person name="Zhao F."/>
            <person name="Cao W."/>
        </authorList>
    </citation>
    <scope>NUCLEOTIDE SEQUENCE</scope>
    <source>
        <strain evidence="2">Rmic-2018</strain>
        <tissue evidence="2">Larvae</tissue>
    </source>
</reference>
<dbReference type="VEuPathDB" id="VectorBase:LOC119168180"/>
<keyword evidence="3" id="KW-1185">Reference proteome</keyword>
<proteinExistence type="predicted"/>
<dbReference type="PANTHER" id="PTHR47577">
    <property type="entry name" value="THAP DOMAIN-CONTAINING PROTEIN 6"/>
    <property type="match status" value="1"/>
</dbReference>
<organism evidence="2 3">
    <name type="scientific">Rhipicephalus microplus</name>
    <name type="common">Cattle tick</name>
    <name type="synonym">Boophilus microplus</name>
    <dbReference type="NCBI Taxonomy" id="6941"/>
    <lineage>
        <taxon>Eukaryota</taxon>
        <taxon>Metazoa</taxon>
        <taxon>Ecdysozoa</taxon>
        <taxon>Arthropoda</taxon>
        <taxon>Chelicerata</taxon>
        <taxon>Arachnida</taxon>
        <taxon>Acari</taxon>
        <taxon>Parasitiformes</taxon>
        <taxon>Ixodida</taxon>
        <taxon>Ixodoidea</taxon>
        <taxon>Ixodidae</taxon>
        <taxon>Rhipicephalinae</taxon>
        <taxon>Rhipicephalus</taxon>
        <taxon>Boophilus</taxon>
    </lineage>
</organism>
<comment type="caution">
    <text evidence="2">The sequence shown here is derived from an EMBL/GenBank/DDBJ whole genome shotgun (WGS) entry which is preliminary data.</text>
</comment>
<sequence>MAVFPTSMPTCYVPGCTSGYRNDANKSERHFFSALSDATLLLPANFSAPSEQGEPGFEDTEGTESFTRKMNDLLDALNAKCPAEGIRKNSPQIKVIIEFLDMLNSTEEESVNNNMKLFASQMTTESLQVTLMSVIDIITWLHNKDVRYVLTAKLNQDPLERFFGVVRSFRGNEGHPTITHFGQIFRLLSLYTQLKMATKGNCTGEADPVLVSVEPQRREVGGFVPKTRPSAEAGHGYWPD</sequence>
<dbReference type="AlphaFoldDB" id="A0A9J6CXB4"/>
<name>A0A9J6CXB4_RHIMP</name>
<dbReference type="PANTHER" id="PTHR47577:SF2">
    <property type="entry name" value="THAP DOMAIN CONTAINING 9"/>
    <property type="match status" value="1"/>
</dbReference>
<dbReference type="InterPro" id="IPR048367">
    <property type="entry name" value="TNP-like_RNaseH_C"/>
</dbReference>
<protein>
    <recommendedName>
        <fullName evidence="1">Transposable element P transposase-like RNase H C-terminal domain-containing protein</fullName>
    </recommendedName>
</protein>